<dbReference type="EMBL" id="JAPHNI010000671">
    <property type="protein sequence ID" value="KAJ8108985.1"/>
    <property type="molecule type" value="Genomic_DNA"/>
</dbReference>
<comment type="caution">
    <text evidence="1">The sequence shown here is derived from an EMBL/GenBank/DDBJ whole genome shotgun (WGS) entry which is preliminary data.</text>
</comment>
<organism evidence="1 2">
    <name type="scientific">Boeremia exigua</name>
    <dbReference type="NCBI Taxonomy" id="749465"/>
    <lineage>
        <taxon>Eukaryota</taxon>
        <taxon>Fungi</taxon>
        <taxon>Dikarya</taxon>
        <taxon>Ascomycota</taxon>
        <taxon>Pezizomycotina</taxon>
        <taxon>Dothideomycetes</taxon>
        <taxon>Pleosporomycetidae</taxon>
        <taxon>Pleosporales</taxon>
        <taxon>Pleosporineae</taxon>
        <taxon>Didymellaceae</taxon>
        <taxon>Boeremia</taxon>
    </lineage>
</organism>
<keyword evidence="2" id="KW-1185">Reference proteome</keyword>
<reference evidence="1" key="1">
    <citation type="submission" date="2022-11" db="EMBL/GenBank/DDBJ databases">
        <title>Genome Sequence of Boeremia exigua.</title>
        <authorList>
            <person name="Buettner E."/>
        </authorList>
    </citation>
    <scope>NUCLEOTIDE SEQUENCE</scope>
    <source>
        <strain evidence="1">CU02</strain>
    </source>
</reference>
<dbReference type="Proteomes" id="UP001153331">
    <property type="component" value="Unassembled WGS sequence"/>
</dbReference>
<gene>
    <name evidence="1" type="ORF">OPT61_g7784</name>
</gene>
<evidence type="ECO:0000313" key="2">
    <source>
        <dbReference type="Proteomes" id="UP001153331"/>
    </source>
</evidence>
<protein>
    <submittedName>
        <fullName evidence="1">Uncharacterized protein</fullName>
    </submittedName>
</protein>
<accession>A0ACC2I160</accession>
<sequence>MSASGSPHGNRYPINPYYEPDLFWDEDLDIGAPRESHDYDPPASFYDDLLRPAVNNDPAFAYTYASPYDMSSSRAQPGRLSNGYVDLTSSHVDLTEPVSPRTLRRKRDSPAAGPSAKRHKRGDGTAAEAESSNKPPAKIEEIDLSQDDDNILDVLQKQREEAIKAQAKPVETITTFNTFNCVICMDRPTDVTATACGHLFCHTCLMEALIAGENRAGPGEQKRSQCPVCRKNISRTRATDVIPLLLKKGLATQPRRKPDAVPAAAAPKVQ</sequence>
<proteinExistence type="predicted"/>
<evidence type="ECO:0000313" key="1">
    <source>
        <dbReference type="EMBL" id="KAJ8108985.1"/>
    </source>
</evidence>
<name>A0ACC2I160_9PLEO</name>